<keyword evidence="5" id="KW-0539">Nucleus</keyword>
<feature type="compositionally biased region" description="Basic and acidic residues" evidence="6">
    <location>
        <begin position="4159"/>
        <end position="4178"/>
    </location>
</feature>
<evidence type="ECO:0000256" key="3">
    <source>
        <dbReference type="ARBA" id="ARBA00022840"/>
    </source>
</evidence>
<feature type="compositionally biased region" description="Low complexity" evidence="6">
    <location>
        <begin position="3164"/>
        <end position="3184"/>
    </location>
</feature>
<reference evidence="8 9" key="1">
    <citation type="journal article" date="2023" name="IScience">
        <title>Expanded male sex-determining region conserved during the evolution of homothallism in the green alga Volvox.</title>
        <authorList>
            <person name="Yamamoto K."/>
            <person name="Matsuzaki R."/>
            <person name="Mahakham W."/>
            <person name="Heman W."/>
            <person name="Sekimoto H."/>
            <person name="Kawachi M."/>
            <person name="Minakuchi Y."/>
            <person name="Toyoda A."/>
            <person name="Nozaki H."/>
        </authorList>
    </citation>
    <scope>NUCLEOTIDE SEQUENCE [LARGE SCALE GENOMIC DNA]</scope>
    <source>
        <strain evidence="8 9">NIES-4468</strain>
    </source>
</reference>
<evidence type="ECO:0000256" key="6">
    <source>
        <dbReference type="SAM" id="MobiDB-lite"/>
    </source>
</evidence>
<feature type="compositionally biased region" description="Acidic residues" evidence="6">
    <location>
        <begin position="3746"/>
        <end position="3769"/>
    </location>
</feature>
<feature type="compositionally biased region" description="Basic and acidic residues" evidence="6">
    <location>
        <begin position="3576"/>
        <end position="3592"/>
    </location>
</feature>
<dbReference type="EMBL" id="BSDZ01000080">
    <property type="protein sequence ID" value="GLI68780.1"/>
    <property type="molecule type" value="Genomic_DNA"/>
</dbReference>
<evidence type="ECO:0000256" key="1">
    <source>
        <dbReference type="ARBA" id="ARBA00004123"/>
    </source>
</evidence>
<organism evidence="8 9">
    <name type="scientific">Volvox africanus</name>
    <dbReference type="NCBI Taxonomy" id="51714"/>
    <lineage>
        <taxon>Eukaryota</taxon>
        <taxon>Viridiplantae</taxon>
        <taxon>Chlorophyta</taxon>
        <taxon>core chlorophytes</taxon>
        <taxon>Chlorophyceae</taxon>
        <taxon>CS clade</taxon>
        <taxon>Chlamydomonadales</taxon>
        <taxon>Volvocaceae</taxon>
        <taxon>Volvox</taxon>
    </lineage>
</organism>
<dbReference type="Pfam" id="PF17867">
    <property type="entry name" value="AAA_lid_7"/>
    <property type="match status" value="1"/>
</dbReference>
<evidence type="ECO:0000313" key="9">
    <source>
        <dbReference type="Proteomes" id="UP001165090"/>
    </source>
</evidence>
<evidence type="ECO:0000256" key="5">
    <source>
        <dbReference type="ARBA" id="ARBA00023242"/>
    </source>
</evidence>
<feature type="compositionally biased region" description="Basic and acidic residues" evidence="6">
    <location>
        <begin position="3522"/>
        <end position="3537"/>
    </location>
</feature>
<keyword evidence="9" id="KW-1185">Reference proteome</keyword>
<evidence type="ECO:0000259" key="7">
    <source>
        <dbReference type="PROSITE" id="PS50234"/>
    </source>
</evidence>
<feature type="domain" description="VWFA" evidence="7">
    <location>
        <begin position="4331"/>
        <end position="4523"/>
    </location>
</feature>
<dbReference type="Proteomes" id="UP001165090">
    <property type="component" value="Unassembled WGS sequence"/>
</dbReference>
<comment type="subcellular location">
    <subcellularLocation>
        <location evidence="1">Nucleus</location>
    </subcellularLocation>
</comment>
<feature type="compositionally biased region" description="Low complexity" evidence="6">
    <location>
        <begin position="3948"/>
        <end position="3970"/>
    </location>
</feature>
<dbReference type="PIRSF" id="PIRSF010340">
    <property type="entry name" value="Midasin"/>
    <property type="match status" value="1"/>
</dbReference>
<feature type="region of interest" description="Disordered" evidence="6">
    <location>
        <begin position="2975"/>
        <end position="2999"/>
    </location>
</feature>
<keyword evidence="3" id="KW-0067">ATP-binding</keyword>
<keyword evidence="2" id="KW-0547">Nucleotide-binding</keyword>
<protein>
    <recommendedName>
        <fullName evidence="7">VWFA domain-containing protein</fullName>
    </recommendedName>
</protein>
<dbReference type="PANTHER" id="PTHR48103">
    <property type="entry name" value="MIDASIN-RELATED"/>
    <property type="match status" value="1"/>
</dbReference>
<feature type="region of interest" description="Disordered" evidence="6">
    <location>
        <begin position="2279"/>
        <end position="2313"/>
    </location>
</feature>
<evidence type="ECO:0000256" key="4">
    <source>
        <dbReference type="ARBA" id="ARBA00023186"/>
    </source>
</evidence>
<evidence type="ECO:0000313" key="8">
    <source>
        <dbReference type="EMBL" id="GLI68780.1"/>
    </source>
</evidence>
<keyword evidence="4" id="KW-0143">Chaperone</keyword>
<comment type="caution">
    <text evidence="8">The sequence shown here is derived from an EMBL/GenBank/DDBJ whole genome shotgun (WGS) entry which is preliminary data.</text>
</comment>
<feature type="region of interest" description="Disordered" evidence="6">
    <location>
        <begin position="3563"/>
        <end position="4189"/>
    </location>
</feature>
<dbReference type="Gene3D" id="3.40.50.300">
    <property type="entry name" value="P-loop containing nucleotide triphosphate hydrolases"/>
    <property type="match status" value="3"/>
</dbReference>
<feature type="region of interest" description="Disordered" evidence="6">
    <location>
        <begin position="2850"/>
        <end position="2880"/>
    </location>
</feature>
<dbReference type="InterPro" id="IPR011704">
    <property type="entry name" value="ATPase_dyneun-rel_AAA"/>
</dbReference>
<proteinExistence type="predicted"/>
<dbReference type="SUPFAM" id="SSF53300">
    <property type="entry name" value="vWA-like"/>
    <property type="match status" value="1"/>
</dbReference>
<feature type="compositionally biased region" description="Basic and acidic residues" evidence="6">
    <location>
        <begin position="3787"/>
        <end position="3805"/>
    </location>
</feature>
<feature type="compositionally biased region" description="Acidic residues" evidence="6">
    <location>
        <begin position="3777"/>
        <end position="3786"/>
    </location>
</feature>
<feature type="compositionally biased region" description="Basic and acidic residues" evidence="6">
    <location>
        <begin position="4089"/>
        <end position="4102"/>
    </location>
</feature>
<gene>
    <name evidence="8" type="ORF">VaNZ11_013272</name>
</gene>
<dbReference type="PANTHER" id="PTHR48103:SF2">
    <property type="entry name" value="MIDASIN"/>
    <property type="match status" value="1"/>
</dbReference>
<feature type="non-terminal residue" evidence="8">
    <location>
        <position position="4523"/>
    </location>
</feature>
<dbReference type="InterPro" id="IPR036465">
    <property type="entry name" value="vWFA_dom_sf"/>
</dbReference>
<feature type="region of interest" description="Disordered" evidence="6">
    <location>
        <begin position="3522"/>
        <end position="3550"/>
    </location>
</feature>
<dbReference type="SUPFAM" id="SSF52540">
    <property type="entry name" value="P-loop containing nucleoside triphosphate hydrolases"/>
    <property type="match status" value="2"/>
</dbReference>
<accession>A0ABQ5SGY8</accession>
<dbReference type="InterPro" id="IPR040848">
    <property type="entry name" value="AAA_lid_7"/>
</dbReference>
<feature type="compositionally biased region" description="Acidic residues" evidence="6">
    <location>
        <begin position="3711"/>
        <end position="3734"/>
    </location>
</feature>
<dbReference type="PROSITE" id="PS50234">
    <property type="entry name" value="VWFA"/>
    <property type="match status" value="1"/>
</dbReference>
<feature type="compositionally biased region" description="Pro residues" evidence="6">
    <location>
        <begin position="3850"/>
        <end position="3861"/>
    </location>
</feature>
<feature type="compositionally biased region" description="Basic and acidic residues" evidence="6">
    <location>
        <begin position="3695"/>
        <end position="3707"/>
    </location>
</feature>
<feature type="compositionally biased region" description="Basic and acidic residues" evidence="6">
    <location>
        <begin position="3640"/>
        <end position="3678"/>
    </location>
</feature>
<feature type="compositionally biased region" description="Acidic residues" evidence="6">
    <location>
        <begin position="4109"/>
        <end position="4118"/>
    </location>
</feature>
<feature type="compositionally biased region" description="Acidic residues" evidence="6">
    <location>
        <begin position="3615"/>
        <end position="3624"/>
    </location>
</feature>
<evidence type="ECO:0000256" key="2">
    <source>
        <dbReference type="ARBA" id="ARBA00022741"/>
    </source>
</evidence>
<feature type="region of interest" description="Disordered" evidence="6">
    <location>
        <begin position="3164"/>
        <end position="3185"/>
    </location>
</feature>
<dbReference type="InterPro" id="IPR027417">
    <property type="entry name" value="P-loop_NTPase"/>
</dbReference>
<feature type="compositionally biased region" description="Basic and acidic residues" evidence="6">
    <location>
        <begin position="3599"/>
        <end position="3614"/>
    </location>
</feature>
<name>A0ABQ5SGY8_9CHLO</name>
<feature type="compositionally biased region" description="Acidic residues" evidence="6">
    <location>
        <begin position="4029"/>
        <end position="4039"/>
    </location>
</feature>
<dbReference type="InterPro" id="IPR012099">
    <property type="entry name" value="Midasin"/>
</dbReference>
<feature type="non-terminal residue" evidence="8">
    <location>
        <position position="1"/>
    </location>
</feature>
<dbReference type="Pfam" id="PF07728">
    <property type="entry name" value="AAA_5"/>
    <property type="match status" value="3"/>
</dbReference>
<sequence length="4523" mass="478554">QFAWCDGPLLGALRAGHWVLLDELNLAGQSVLEGLNALLDYRSEVFIPELSATFHCAPGFRLFAAQNPLGEGGGRKGLPRSFLNRFTRVNVELLRRDDLVFIASTLYARVPPPLLRRMVDLLDSMQAAASGSVGDGGAVAVSVAGVRDFATAGGPWEFNLRDLLRWCELVEGSVSATLPQGAGSLCAAEDMDTDAGVEAGFTRKLKGGAEVEAAAFDAAAEHFAQMLFSHRLRSIEDRAKLIRLFAAVWGSPPAGWHQQPPVLMSPGTVVVGRATVPRGGTSAAAAAMSQATSAASAELQLLPWSLPLLESLLQALSRGWMALLVGGPGSGKTALARSAATLCGRRLLEISLTSGTDTSDLLGSFEQLEPERRVQEALEQVQKLVQSVSQQLLATSSHHGGVTGELDASKLAAAQELQAAWSSHATAMAALERQADAPSPIAAGAARVDGLRSVMRICRTAISVLEAGAGGGAAVVAASAAEVTLDSLATLLADEAATAVGGRFEWVDGALTRAIERGGWVLLEGANLCNPTVLDRLNPLLEPNGVLYLNECGHTADGPRVIHPHPEFRLILALDPHHGEVSRAMRNRGIEIFLLPLSPALAPAPAAPGADTAVVDADVEAVLQSRGIAGKRLLRALARGHLAMCRLCARSHKRRPGLREAATAASLAGALLARGWPLAAAVRTGWTHVYLRGQSLSTAETAEAAGILDAVERQGISAVPPRPQLRVLPDSEGEMEWEGELPAAVAASKPKDRNEGAEVEILLSLVQPDGLLLGEQVSRALDAQPLLPQQLESSMLAGPASWPVAATVHQLAGASALAGAQRDVSLLRYIIGACAAAVACGFGDQVVIAARQKILTVRLQAALRNASGATCDAAMRLLQYMPLEVVAPVLHGGARGADYTEEMVLAGPGPCNRGINLHLQQLAWATAQCLTQRACLLDGNYRALLCDLVAAEQSSLAAVLAPQHADAAAGAAPLEENLAALVSELVRGVTSHPLSDQLRQGIHNAAAAGGLPAELEQLQPLDLRYSKLLQPFLPGVPAAEWAALHSSAARLRCAQVALGARLLLRYVASVACAAVASASASPLQLSYWRFLRPEERAATDTFHPAVDCLYPLFSTVCDLEDHLLGQPTGPSIAAWAQGLEMRVRDLQAWRRALWRVSHGVLHLPLSVQSLCTHGPEVGGAAAMVVEPLLRIDVPQLTWTWMRTDKALAALLALPDVGMALASGSANGGIATRLEYVRSQMQEALGLAVRPAKPLAWRLCGKPLLPSTFTLLEALVQGRALAAAAAAVALDPRGRPVGLRGVGVDLDAVIAAAAEAGAATSSTGAAPHSVEDLLGDDTLDIRQQAAEAVALTICVDPGLRRALSQGVAMLGAMPLMEALYPGRSQRRCDSVATPLGTPGSLASQGAGIVSALQDSLKARVREVVERVLACPSEDEWMMRQGALEVPSQASFAGAAIKDARLPQQLLLLPSSWMASRTCRQLQLSLLAMQDCCSLRRQVELLAAAMQAAVQWSGDANSAAAVTAGGALLARQAHAVVGAAVSSSSRCAADLSPCQQLEWVLDEVERHHVQERQQQQQAAKVAGPLGHSYGSAALALSRKQDAFIDGVGGTASDDGPDMQKLCLVVVPALAHDMWKTWHAANWRNCFSSGLGAAASRAAHELQAARLPTGAAAVLDAPLLSACVLRVLRSSESQVQSKAMRLRQLRAAAATLLQGGDTALAAPRQHTTALGPSDTVAAMRLASPEWAGLGYLLCQLLLAHISSLPSEDLRGELRGLCGQLAAAAAAVATPAPGAAALDLVALQEQLSYVLERSNHAVVRELLQSLLLPAVAAVAEGLQLYLTCSGASSSSTSNSNGSGIAPSAQRVLYSAAQRRVARDGELALRGRAWLLVGLLRLQLVVPPAGIDPAGKYTLKRRHLEGHILHDLQPEILVRKALQDLPGGPSEAAHLDELMQVRAEVVSQAEATAARCVPRPQPSSYASLQQEVASFAASLAALPRVLALMAVMYKAAAAGSTEQQSTAEAPLAAALREAELWQANAMAWCDRFGQQYAWYPDLVQPIQLAVNEMLRGFALLSVAVPTPTAVVGAQGTLVPHPQLGPVGAVAAGLLRFPTATTATTTAYAPGGQPLVLHPRLLAESKALQLVQQVARATALQAAAAAPQQHQAGPARAAQAADLAGYEMQLRATRVALHALAQEALARGQASATATADVETQDESVLPSLDRLLEALVQQWAVLKAFEEVAAEEEAQQFKTKTSSAAFMNEDQEAEVTYRLAFPDHYAPFRDVAPLDPDEERQQEEEEEAAMHGGGASAEAATAAQARSSAARQLLDGDLLRDVVQLHAAVYGALAAAQKRSSLVLAGDDCATSTSAFYNRTGQLATFASRASPVDAVAMEGVFIRRYELGSELMAAVGYQLDAEVDNATELGHLFRLCLEHNALNRAAAPTAAEVVVADEGSRPAAKRVMVAGAASASRRRGGVIFGDEDGGVDIQKPCVEEISLLQEPVSAMESRLRGLLEEYPDHPLLVQLRAITLRILSMPLQSPLKTALTGLELLLSRAQLWEETAASFVSFKAHLGPLAALATRWRRLELNSWKGLLRRVAARHASGAHRSWFHLHRLLSPTALHPAGADTADADASSAAAAALVTSGVPILIGMASVPAVLHPAAGAVPSDAGTALASGPSTLTPELEASYRQVASTLESFVQTSTLGEFRARLTMLHAFACHVDVQRRQPGGAGPLAAALSAALYNLVRYYGQFVSTVEAALAEGMAPLEKDLQDFVQLARWDDRGYYAMRASTEKAQRYLHRLSRRAEEVLRQPAATALAAAVKGMGVGELASAAAAATRDGDGVDAVATSVTEDSKDGGAVRKQQQPHRPVATKAKLSKRTPAQVEAEAEAMDLAGASGPGSADGMGGVSTITTQWTRASTDLQAALPQDVASQEALASAAAIFHSRSGGAASYLSRLPQLLARLASVIADSFQTHDGDGDGTVPGLDAAGSTEDAPEPMMPDELATVAIVRSHELRADVSKGARMRKRQALAQLFEALEQQGLSRSQTGVPPYDRDVAAWFKHPEPLVESLWQVHGRPEGDALAASTSWSRADDYYYRSMARLQKLWQGTRQPHRDLSLQEVSTARRLSEHLLYIVRRQRSALGEATAAVITLTKLSDWMSEAAASPSPSAPASSSALAADGAPTGESWSQAERLVAVRQQKNRLDELVLLGSETCQVLDACVSARVLPAAQEQLVMAVSGARNATATMAFCKSRLDALLQGCTVRITGSTGASRNCDGENCLVWVTRASVQEVLQNCQELVRTEAELAQAVRVVAAASYPDAGSGLQEVPGLYELHRAVASAAAEANEWLANASRLVQPNPAAGGATADAASAMTGIAGGLSAEFVAAVEDLVRGVLLWAQPAQQQQAGAEGARTQPARSMVQATNQLEAALKLPRAKEMGSACAAVLRQLAAQPTSSVAAAPGLLLRSVAPMLRMAAVALRLRALQLLAMHRSTAKLAYICTAVLATLVEEGYCMPAEGKEVEGGDGPGEFKEAEGTGLGDGTGAKDISDQLENQDQLLGAQQRGTQPQEEQEQDKHNGGPEEEQDKGIEMDDDFDGALHDVPMDERDLNRDSDDEEGDEERIDQQMGDVGDNEEVVDERLWNDEDDQDGKQDEQKKKEEKYEKDAPIQVEDKTDLEYAAGQQEDQQNGTNKEPPKKEQKKKDQGAEEAQPEPGDEQEGADEGPINEDTDDKYEDRHHAAPQAAEEELELPEEMNLDCDGADNEDVQEQPQHGPEEDEAAEGEEEQGKEGEEQMATGEDKEQQGQEEAGGEDGKDGSPAEAGGEGDEARDADMEDAAPGIGEIDEQQPTPPESEQPPEPMAVDQPQEDEAQGRERGEPQDSQADQQAGPRGVASGAPTKQPEIVGAAHAAPEEQQPIQPLDGDAESQRPQTAAANAQPLDPDRAPDAAPDAQQAEAGMASAAQLGAPAPIWGDDREPGSQQQQQRARRQLQEPNPLRNLGNALERWRANLAVQHEATPANESVDAGVADDDKAEEGGEQPPAGTEFQFLGAEERSRQGDTQALAPATEEQAMEQVEQLEDSGPMQQYREDEQQDGKEKGGDNGAVAMEEDNQEAGGEDGATQEQHQAAVVSGPVPRTWGGKQRQAKLAAENADGDSEDKQEKERPSADELLGREAPEGDAAADGDDLESSRVVARLANATLEDGDRIPVASTAEGLPLLQHGLTTEQMEVLRHELDERLRNVAGAAAEADHAYGIEVWTRCEALVSGLAGELTEQLRLILEPTLASKLAGDYRTGKRISMKKVIGYIASHFRRDKIWLRRNRPDKRRYQVLLACDDSRSMAENGCGGFALEALALICKAMSRLEVGQVGVLKFGGGEGVVPLHPLDTPFNDNVGPSLAARLTFRQDNTIADRPMLQLMASLDHMLATARHSCGVGGIGAGTQDLAQLVLILADGRFHEKESLHAAVREAAAKRGVCLAFIVLDNPTNSLLDMQSVSFAAGKPIFTKYLDSFPFPYYIVLRD</sequence>
<feature type="compositionally biased region" description="Acidic residues" evidence="6">
    <location>
        <begin position="2286"/>
        <end position="2298"/>
    </location>
</feature>
<dbReference type="InterPro" id="IPR002035">
    <property type="entry name" value="VWF_A"/>
</dbReference>